<dbReference type="Pfam" id="PF00704">
    <property type="entry name" value="Glyco_hydro_18"/>
    <property type="match status" value="1"/>
</dbReference>
<comment type="catalytic activity">
    <reaction evidence="1">
        <text>Random endo-hydrolysis of N-acetyl-beta-D-glucosaminide (1-&gt;4)-beta-linkages in chitin and chitodextrins.</text>
        <dbReference type="EC" id="3.2.1.14"/>
    </reaction>
</comment>
<dbReference type="Gene3D" id="3.20.20.80">
    <property type="entry name" value="Glycosidases"/>
    <property type="match status" value="1"/>
</dbReference>
<accession>A0ABV8SBW3</accession>
<dbReference type="Pfam" id="PF07833">
    <property type="entry name" value="Cu_amine_oxidN1"/>
    <property type="match status" value="1"/>
</dbReference>
<dbReference type="SUPFAM" id="SSF54556">
    <property type="entry name" value="Chitinase insertion domain"/>
    <property type="match status" value="1"/>
</dbReference>
<dbReference type="InterPro" id="IPR036582">
    <property type="entry name" value="Mao_N_sf"/>
</dbReference>
<feature type="domain" description="GH18" evidence="4">
    <location>
        <begin position="156"/>
        <end position="512"/>
    </location>
</feature>
<dbReference type="InterPro" id="IPR050314">
    <property type="entry name" value="Glycosyl_Hydrlase_18"/>
</dbReference>
<proteinExistence type="predicted"/>
<dbReference type="InterPro" id="IPR001223">
    <property type="entry name" value="Glyco_hydro18_cat"/>
</dbReference>
<dbReference type="InterPro" id="IPR012854">
    <property type="entry name" value="Cu_amine_oxidase-like_N"/>
</dbReference>
<keyword evidence="3" id="KW-0146">Chitin degradation</keyword>
<dbReference type="EMBL" id="JBHSED010000035">
    <property type="protein sequence ID" value="MFC4305036.1"/>
    <property type="molecule type" value="Genomic_DNA"/>
</dbReference>
<gene>
    <name evidence="5" type="ORF">ACFO1S_16510</name>
</gene>
<dbReference type="InterPro" id="IPR017853">
    <property type="entry name" value="GH"/>
</dbReference>
<keyword evidence="5" id="KW-0378">Hydrolase</keyword>
<dbReference type="CDD" id="cd06548">
    <property type="entry name" value="GH18_chitinase"/>
    <property type="match status" value="1"/>
</dbReference>
<dbReference type="PANTHER" id="PTHR11177:SF317">
    <property type="entry name" value="CHITINASE 12-RELATED"/>
    <property type="match status" value="1"/>
</dbReference>
<evidence type="ECO:0000259" key="4">
    <source>
        <dbReference type="PROSITE" id="PS51910"/>
    </source>
</evidence>
<dbReference type="RefSeq" id="WP_204603512.1">
    <property type="nucleotide sequence ID" value="NZ_JBHSED010000035.1"/>
</dbReference>
<dbReference type="SMART" id="SM00636">
    <property type="entry name" value="Glyco_18"/>
    <property type="match status" value="1"/>
</dbReference>
<dbReference type="Gene3D" id="3.10.50.10">
    <property type="match status" value="1"/>
</dbReference>
<reference evidence="6" key="1">
    <citation type="journal article" date="2019" name="Int. J. Syst. Evol. Microbiol.">
        <title>The Global Catalogue of Microorganisms (GCM) 10K type strain sequencing project: providing services to taxonomists for standard genome sequencing and annotation.</title>
        <authorList>
            <consortium name="The Broad Institute Genomics Platform"/>
            <consortium name="The Broad Institute Genome Sequencing Center for Infectious Disease"/>
            <person name="Wu L."/>
            <person name="Ma J."/>
        </authorList>
    </citation>
    <scope>NUCLEOTIDE SEQUENCE [LARGE SCALE GENOMIC DNA]</scope>
    <source>
        <strain evidence="6">CGMCC 4.1641</strain>
    </source>
</reference>
<keyword evidence="6" id="KW-1185">Reference proteome</keyword>
<sequence>MLKQPIIYRILLGFAVLGFLLHPMPVLHASSEIKVTYNNRSIDFTSGPYLLNGSIYVQARPFLQAMGIQIQWISAGSIKLFKTGLTIEMKLNEKAVLLNGRSMSISAPAVLKGSALFLPVRSLASMLGLGLAWHSENAAVVLTSGASAGSPDEPRFRIVAYYPSWAAYQGIKASQFAGSEITHLNYAFAGIADGKIALSDPQTDRSAFNELARLKEANPELRTLISIGGWYDSGSFSDIALTNASRIRFADSVVRFIRDYGFDGADLDWEYPVSGGLPANSARPEDKINFTLLLQTLRSKLDEAQAQDKRTYLLTIASAAFSGYVRNTEMDKVGAIVDWVNLMTYDYSGSWDSRSNHLAPLYPDSGSSASSVSSTMSLYRQAGVPARKLVVGIPFYGRGWDGCAATANGFDQLCQGASRGAVGSGVHGYSELENSGWINGNGFVRYWSDTAKTPWLYRRSTGTFIACEDPESIAYKAGYIKSQGLGGAMVWDLSQDANGTLLNKLSRQLRSGK</sequence>
<dbReference type="InterPro" id="IPR011583">
    <property type="entry name" value="Chitinase_II/V-like_cat"/>
</dbReference>
<dbReference type="Proteomes" id="UP001595755">
    <property type="component" value="Unassembled WGS sequence"/>
</dbReference>
<dbReference type="InterPro" id="IPR029070">
    <property type="entry name" value="Chitinase_insertion_sf"/>
</dbReference>
<evidence type="ECO:0000313" key="5">
    <source>
        <dbReference type="EMBL" id="MFC4305036.1"/>
    </source>
</evidence>
<name>A0ABV8SBW3_9BACL</name>
<comment type="caution">
    <text evidence="5">The sequence shown here is derived from an EMBL/GenBank/DDBJ whole genome shotgun (WGS) entry which is preliminary data.</text>
</comment>
<evidence type="ECO:0000256" key="1">
    <source>
        <dbReference type="ARBA" id="ARBA00000822"/>
    </source>
</evidence>
<keyword evidence="3" id="KW-0624">Polysaccharide degradation</keyword>
<evidence type="ECO:0000256" key="2">
    <source>
        <dbReference type="ARBA" id="ARBA00012729"/>
    </source>
</evidence>
<dbReference type="SUPFAM" id="SSF51445">
    <property type="entry name" value="(Trans)glycosidases"/>
    <property type="match status" value="1"/>
</dbReference>
<dbReference type="SUPFAM" id="SSF55383">
    <property type="entry name" value="Copper amine oxidase, domain N"/>
    <property type="match status" value="1"/>
</dbReference>
<dbReference type="PROSITE" id="PS51910">
    <property type="entry name" value="GH18_2"/>
    <property type="match status" value="1"/>
</dbReference>
<organism evidence="5 6">
    <name type="scientific">Cohnella boryungensis</name>
    <dbReference type="NCBI Taxonomy" id="768479"/>
    <lineage>
        <taxon>Bacteria</taxon>
        <taxon>Bacillati</taxon>
        <taxon>Bacillota</taxon>
        <taxon>Bacilli</taxon>
        <taxon>Bacillales</taxon>
        <taxon>Paenibacillaceae</taxon>
        <taxon>Cohnella</taxon>
    </lineage>
</organism>
<evidence type="ECO:0000256" key="3">
    <source>
        <dbReference type="ARBA" id="ARBA00023024"/>
    </source>
</evidence>
<dbReference type="Gene3D" id="3.30.457.10">
    <property type="entry name" value="Copper amine oxidase-like, N-terminal domain"/>
    <property type="match status" value="1"/>
</dbReference>
<dbReference type="GO" id="GO:0016787">
    <property type="term" value="F:hydrolase activity"/>
    <property type="evidence" value="ECO:0007669"/>
    <property type="project" value="UniProtKB-KW"/>
</dbReference>
<dbReference type="EC" id="3.2.1.14" evidence="2"/>
<keyword evidence="3" id="KW-0119">Carbohydrate metabolism</keyword>
<protein>
    <recommendedName>
        <fullName evidence="2">chitinase</fullName>
        <ecNumber evidence="2">3.2.1.14</ecNumber>
    </recommendedName>
</protein>
<evidence type="ECO:0000313" key="6">
    <source>
        <dbReference type="Proteomes" id="UP001595755"/>
    </source>
</evidence>
<dbReference type="PANTHER" id="PTHR11177">
    <property type="entry name" value="CHITINASE"/>
    <property type="match status" value="1"/>
</dbReference>